<reference evidence="3 4" key="1">
    <citation type="submission" date="2018-09" db="EMBL/GenBank/DDBJ databases">
        <authorList>
            <person name="Zhu H."/>
        </authorList>
    </citation>
    <scope>NUCLEOTIDE SEQUENCE [LARGE SCALE GENOMIC DNA]</scope>
    <source>
        <strain evidence="3 4">K2R10-39</strain>
    </source>
</reference>
<accession>A0A418X1E2</accession>
<protein>
    <submittedName>
        <fullName evidence="3">Phage major capsid protein</fullName>
    </submittedName>
</protein>
<keyword evidence="4" id="KW-1185">Reference proteome</keyword>
<name>A0A418X1E2_9BURK</name>
<evidence type="ECO:0000313" key="4">
    <source>
        <dbReference type="Proteomes" id="UP000285190"/>
    </source>
</evidence>
<dbReference type="AlphaFoldDB" id="A0A418X1E2"/>
<gene>
    <name evidence="3" type="ORF">D3870_09740</name>
</gene>
<dbReference type="NCBIfam" id="TIGR01554">
    <property type="entry name" value="major_cap_HK97"/>
    <property type="match status" value="1"/>
</dbReference>
<dbReference type="InterPro" id="IPR054612">
    <property type="entry name" value="Phage_capsid-like_C"/>
</dbReference>
<proteinExistence type="predicted"/>
<feature type="domain" description="Phage capsid-like C-terminal" evidence="2">
    <location>
        <begin position="128"/>
        <end position="414"/>
    </location>
</feature>
<dbReference type="Proteomes" id="UP000285190">
    <property type="component" value="Unassembled WGS sequence"/>
</dbReference>
<evidence type="ECO:0000259" key="2">
    <source>
        <dbReference type="Pfam" id="PF05065"/>
    </source>
</evidence>
<dbReference type="EMBL" id="QYUN01000002">
    <property type="protein sequence ID" value="RJG06255.1"/>
    <property type="molecule type" value="Genomic_DNA"/>
</dbReference>
<dbReference type="InterPro" id="IPR024455">
    <property type="entry name" value="Phage_capsid"/>
</dbReference>
<dbReference type="OrthoDB" id="6982310at2"/>
<evidence type="ECO:0000256" key="1">
    <source>
        <dbReference type="ARBA" id="ARBA00004328"/>
    </source>
</evidence>
<dbReference type="SUPFAM" id="SSF56563">
    <property type="entry name" value="Major capsid protein gp5"/>
    <property type="match status" value="1"/>
</dbReference>
<dbReference type="RefSeq" id="WP_119738669.1">
    <property type="nucleotide sequence ID" value="NZ_QYUN01000002.1"/>
</dbReference>
<dbReference type="Gene3D" id="3.30.2400.10">
    <property type="entry name" value="Major capsid protein gp5"/>
    <property type="match status" value="1"/>
</dbReference>
<comment type="subcellular location">
    <subcellularLocation>
        <location evidence="1">Virion</location>
    </subcellularLocation>
</comment>
<comment type="caution">
    <text evidence="3">The sequence shown here is derived from an EMBL/GenBank/DDBJ whole genome shotgun (WGS) entry which is preliminary data.</text>
</comment>
<sequence length="420" mass="44729">MKDITSLLQRRAGVQARVAELAAIEADGTDLTAEQLAEFNQLQAEFNDLTARIDRIQAAEKMAAVTATPLASMSAVPKAAKQKGEDIGMIVRALCASKGDPRGAAHYADTNGFPEIAAVLNTGTGAAGGFIVPPGYVPEFVELLQPMSVVRASGARTIPMPNGSLTMPKIVGGASANYQGENDDIAASEQTFGQMTLSKKKLTALVPVSNDLIRFSNPQANTMVRDDMLQAIALREDIGFLRDNGTGNLPKGLRYWAPAGNVIAANATVNLQNVKNDLGKLELALLTGKVRMIKPGWVFSPRTMVYLQNLVDGNGNKAFPEIDAGQLRGKPFRLTTQIPENLGAGSNESEIYLVDFNEVIIGEATGLIIDVSTEASFKSGATMVSAFSQDLTLIRAITEHDIQPRHDVAVAVLTGVKWAP</sequence>
<evidence type="ECO:0000313" key="3">
    <source>
        <dbReference type="EMBL" id="RJG06255.1"/>
    </source>
</evidence>
<organism evidence="3 4">
    <name type="scientific">Noviherbaspirillum cavernae</name>
    <dbReference type="NCBI Taxonomy" id="2320862"/>
    <lineage>
        <taxon>Bacteria</taxon>
        <taxon>Pseudomonadati</taxon>
        <taxon>Pseudomonadota</taxon>
        <taxon>Betaproteobacteria</taxon>
        <taxon>Burkholderiales</taxon>
        <taxon>Oxalobacteraceae</taxon>
        <taxon>Noviherbaspirillum</taxon>
    </lineage>
</organism>
<dbReference type="Pfam" id="PF05065">
    <property type="entry name" value="Phage_capsid"/>
    <property type="match status" value="1"/>
</dbReference>